<dbReference type="Proteomes" id="UP000694414">
    <property type="component" value="Unplaced"/>
</dbReference>
<sequence length="107" mass="11716">MYLYQGAGSRGLQRRRAAGPGVAGLLQAASGERHSLLLLANGTVHSCGDNSRGQLGRRDAPRAERPGENPGCWSCVSLVDRFKTAVCRKDRVTHTDFLQRFSLDFRS</sequence>
<dbReference type="Pfam" id="PF13540">
    <property type="entry name" value="RCC1_2"/>
    <property type="match status" value="1"/>
</dbReference>
<evidence type="ECO:0000313" key="3">
    <source>
        <dbReference type="Proteomes" id="UP000694414"/>
    </source>
</evidence>
<feature type="region of interest" description="Disordered" evidence="1">
    <location>
        <begin position="47"/>
        <end position="69"/>
    </location>
</feature>
<dbReference type="GeneTree" id="ENSGT00960000190929"/>
<evidence type="ECO:0000313" key="2">
    <source>
        <dbReference type="Ensembl" id="ENSPSMP00000023044.1"/>
    </source>
</evidence>
<name>A0A8C8ZS47_PROSS</name>
<proteinExistence type="predicted"/>
<dbReference type="Gene3D" id="2.130.10.30">
    <property type="entry name" value="Regulator of chromosome condensation 1/beta-lactamase-inhibitor protein II"/>
    <property type="match status" value="1"/>
</dbReference>
<organism evidence="2 3">
    <name type="scientific">Prolemur simus</name>
    <name type="common">Greater bamboo lemur</name>
    <name type="synonym">Hapalemur simus</name>
    <dbReference type="NCBI Taxonomy" id="1328070"/>
    <lineage>
        <taxon>Eukaryota</taxon>
        <taxon>Metazoa</taxon>
        <taxon>Chordata</taxon>
        <taxon>Craniata</taxon>
        <taxon>Vertebrata</taxon>
        <taxon>Euteleostomi</taxon>
        <taxon>Mammalia</taxon>
        <taxon>Eutheria</taxon>
        <taxon>Euarchontoglires</taxon>
        <taxon>Primates</taxon>
        <taxon>Strepsirrhini</taxon>
        <taxon>Lemuriformes</taxon>
        <taxon>Lemuridae</taxon>
        <taxon>Prolemur</taxon>
    </lineage>
</organism>
<accession>A0A8C8ZS47</accession>
<protein>
    <submittedName>
        <fullName evidence="2">Uncharacterized protein</fullName>
    </submittedName>
</protein>
<keyword evidence="3" id="KW-1185">Reference proteome</keyword>
<dbReference type="InterPro" id="IPR000408">
    <property type="entry name" value="Reg_chr_condens"/>
</dbReference>
<dbReference type="SUPFAM" id="SSF50985">
    <property type="entry name" value="RCC1/BLIP-II"/>
    <property type="match status" value="1"/>
</dbReference>
<dbReference type="Ensembl" id="ENSPSMT00000026770.1">
    <property type="protein sequence ID" value="ENSPSMP00000023044.1"/>
    <property type="gene ID" value="ENSPSMG00000016319.1"/>
</dbReference>
<evidence type="ECO:0000256" key="1">
    <source>
        <dbReference type="SAM" id="MobiDB-lite"/>
    </source>
</evidence>
<reference evidence="2" key="2">
    <citation type="submission" date="2025-09" db="UniProtKB">
        <authorList>
            <consortium name="Ensembl"/>
        </authorList>
    </citation>
    <scope>IDENTIFICATION</scope>
</reference>
<dbReference type="AlphaFoldDB" id="A0A8C8ZS47"/>
<dbReference type="InterPro" id="IPR009091">
    <property type="entry name" value="RCC1/BLIP-II"/>
</dbReference>
<dbReference type="PROSITE" id="PS00626">
    <property type="entry name" value="RCC1_2"/>
    <property type="match status" value="1"/>
</dbReference>
<feature type="compositionally biased region" description="Basic and acidic residues" evidence="1">
    <location>
        <begin position="56"/>
        <end position="67"/>
    </location>
</feature>
<reference evidence="2" key="1">
    <citation type="submission" date="2025-08" db="UniProtKB">
        <authorList>
            <consortium name="Ensembl"/>
        </authorList>
    </citation>
    <scope>IDENTIFICATION</scope>
</reference>